<dbReference type="AlphaFoldDB" id="A0A1X7SVR1"/>
<dbReference type="InParanoid" id="A0A1X7SVR1"/>
<feature type="compositionally biased region" description="Polar residues" evidence="1">
    <location>
        <begin position="277"/>
        <end position="286"/>
    </location>
</feature>
<organism evidence="2">
    <name type="scientific">Amphimedon queenslandica</name>
    <name type="common">Sponge</name>
    <dbReference type="NCBI Taxonomy" id="400682"/>
    <lineage>
        <taxon>Eukaryota</taxon>
        <taxon>Metazoa</taxon>
        <taxon>Porifera</taxon>
        <taxon>Demospongiae</taxon>
        <taxon>Heteroscleromorpha</taxon>
        <taxon>Haplosclerida</taxon>
        <taxon>Niphatidae</taxon>
        <taxon>Amphimedon</taxon>
    </lineage>
</organism>
<evidence type="ECO:0000256" key="1">
    <source>
        <dbReference type="SAM" id="MobiDB-lite"/>
    </source>
</evidence>
<feature type="region of interest" description="Disordered" evidence="1">
    <location>
        <begin position="269"/>
        <end position="289"/>
    </location>
</feature>
<proteinExistence type="predicted"/>
<accession>A0A1X7SVR1</accession>
<name>A0A1X7SVR1_AMPQE</name>
<dbReference type="EnsemblMetazoa" id="Aqu2.1.06077_001">
    <property type="protein sequence ID" value="Aqu2.1.06077_001"/>
    <property type="gene ID" value="Aqu2.1.06077"/>
</dbReference>
<dbReference type="OrthoDB" id="438188at2759"/>
<sequence length="364" mass="41690">MRGKLAGLVQDFQKVVENNNVNIEELKQYIILYHPDEEYRDELRNAKDVNTVFTVIRSKFCSLFNYDVLLRIAERFKLPCGFKVIQEYEAEEENYRKLLSSSTLARELQRENELLHQNLSRTKRIVLKLQRWLRPPAPTVDEFHEIIKDVFADLGDLLHILKVEPGSIFITMSAPERVTGALIVLAKRKIGYLKDIGVTWLTIGDSLIISDIEDSKKLSVSQDVTEQDKLSSNMVENNQDSFDQLPSSTVGAVTGRDSHLSHRLIQAADDAGDAKGTRSNSSSPLADQTRDQYAIKPKEVMIIGTKISNNWRTEEIKRIAESYKKESDKYHIKSVHYDLPGKENTKEYYIEAIKQLFINCKQPG</sequence>
<reference evidence="2" key="1">
    <citation type="submission" date="2017-05" db="UniProtKB">
        <authorList>
            <consortium name="EnsemblMetazoa"/>
        </authorList>
    </citation>
    <scope>IDENTIFICATION</scope>
</reference>
<protein>
    <submittedName>
        <fullName evidence="2">Uncharacterized protein</fullName>
    </submittedName>
</protein>
<evidence type="ECO:0000313" key="2">
    <source>
        <dbReference type="EnsemblMetazoa" id="Aqu2.1.06077_001"/>
    </source>
</evidence>